<dbReference type="Pfam" id="PF00411">
    <property type="entry name" value="Ribosomal_S11"/>
    <property type="match status" value="1"/>
</dbReference>
<protein>
    <recommendedName>
        <fullName evidence="6 7">Small ribosomal subunit protein uS11</fullName>
    </recommendedName>
</protein>
<evidence type="ECO:0000256" key="1">
    <source>
        <dbReference type="ARBA" id="ARBA00006194"/>
    </source>
</evidence>
<evidence type="ECO:0000256" key="2">
    <source>
        <dbReference type="ARBA" id="ARBA00022730"/>
    </source>
</evidence>
<comment type="function">
    <text evidence="7">Located on the platform of the 30S subunit, it bridges several disparate RNA helices of the 16S rRNA. Forms part of the Shine-Dalgarno cleft in the 70S ribosome.</text>
</comment>
<comment type="subunit">
    <text evidence="7">Part of the 30S ribosomal subunit. Interacts with proteins S7 and S18. Binds to IF-3.</text>
</comment>
<keyword evidence="3 7" id="KW-0694">RNA-binding</keyword>
<dbReference type="InterPro" id="IPR001971">
    <property type="entry name" value="Ribosomal_uS11"/>
</dbReference>
<dbReference type="RefSeq" id="WP_009885861.1">
    <property type="nucleotide sequence ID" value="NC_018497.1"/>
</dbReference>
<dbReference type="PROSITE" id="PS00054">
    <property type="entry name" value="RIBOSOMAL_S11"/>
    <property type="match status" value="1"/>
</dbReference>
<evidence type="ECO:0000313" key="9">
    <source>
        <dbReference type="EMBL" id="AFQ03989.1"/>
    </source>
</evidence>
<keyword evidence="4 7" id="KW-0689">Ribosomal protein</keyword>
<reference evidence="9 10" key="1">
    <citation type="journal article" date="2012" name="J. Bacteriol.">
        <title>Draft Genome Sequences of Four Axenic Mycoplasma genitalium Strains Isolated from Denmark, Japan, and Australia.</title>
        <authorList>
            <person name="McGowin C.L."/>
            <person name="Ma L."/>
            <person name="Jensen J.S."/>
            <person name="Mancuso M.M."/>
            <person name="Hamasuna R."/>
            <person name="Adegboye D."/>
            <person name="Martin D.H."/>
        </authorList>
    </citation>
    <scope>NUCLEOTIDE SEQUENCE [LARGE SCALE GENOMIC DNA]</scope>
    <source>
        <strain evidence="9 10">M6320</strain>
    </source>
</reference>
<dbReference type="GO" id="GO:0006412">
    <property type="term" value="P:translation"/>
    <property type="evidence" value="ECO:0007669"/>
    <property type="project" value="UniProtKB-UniRule"/>
</dbReference>
<gene>
    <name evidence="7" type="primary">rpsK</name>
    <name evidence="9" type="ORF">CM1_01015</name>
</gene>
<evidence type="ECO:0000313" key="10">
    <source>
        <dbReference type="Proteomes" id="UP000005254"/>
    </source>
</evidence>
<dbReference type="PIRSF" id="PIRSF002131">
    <property type="entry name" value="Ribosomal_S11"/>
    <property type="match status" value="1"/>
</dbReference>
<evidence type="ECO:0000256" key="5">
    <source>
        <dbReference type="ARBA" id="ARBA00023274"/>
    </source>
</evidence>
<dbReference type="SMR" id="A0ABC7ZIJ6"/>
<dbReference type="InterPro" id="IPR018102">
    <property type="entry name" value="Ribosomal_uS11_CS"/>
</dbReference>
<dbReference type="FunFam" id="3.30.420.80:FF:000010">
    <property type="entry name" value="30S ribosomal protein S11"/>
    <property type="match status" value="1"/>
</dbReference>
<evidence type="ECO:0000256" key="3">
    <source>
        <dbReference type="ARBA" id="ARBA00022884"/>
    </source>
</evidence>
<keyword evidence="5 7" id="KW-0687">Ribonucleoprotein</keyword>
<dbReference type="NCBIfam" id="TIGR03632">
    <property type="entry name" value="uS11_bact"/>
    <property type="match status" value="1"/>
</dbReference>
<dbReference type="GO" id="GO:0019843">
    <property type="term" value="F:rRNA binding"/>
    <property type="evidence" value="ECO:0007669"/>
    <property type="project" value="UniProtKB-UniRule"/>
</dbReference>
<evidence type="ECO:0000256" key="8">
    <source>
        <dbReference type="RuleBase" id="RU003629"/>
    </source>
</evidence>
<comment type="similarity">
    <text evidence="1 7 8">Belongs to the universal ribosomal protein uS11 family.</text>
</comment>
<keyword evidence="2 7" id="KW-0699">rRNA-binding</keyword>
<dbReference type="Gene3D" id="3.30.420.80">
    <property type="entry name" value="Ribosomal protein S11"/>
    <property type="match status" value="1"/>
</dbReference>
<proteinExistence type="inferred from homology"/>
<name>A0ABC7ZIJ6_MYCGT</name>
<sequence>MAKKKKINVPSGLIHVSCSPNNTIVSATDPSGNVLCWASSGTVGFKGFRKKTPYSAGVAADKVAKTVKEMGMGSVKMYLKGTGRGKDTTIRSFANAGITITEINEKTPIPHNGCKPPKRPR</sequence>
<dbReference type="SUPFAM" id="SSF53137">
    <property type="entry name" value="Translational machinery components"/>
    <property type="match status" value="1"/>
</dbReference>
<dbReference type="NCBIfam" id="NF003698">
    <property type="entry name" value="PRK05309.1"/>
    <property type="match status" value="1"/>
</dbReference>
<dbReference type="GO" id="GO:0005840">
    <property type="term" value="C:ribosome"/>
    <property type="evidence" value="ECO:0007669"/>
    <property type="project" value="UniProtKB-KW"/>
</dbReference>
<dbReference type="InterPro" id="IPR019981">
    <property type="entry name" value="Ribosomal_uS11_bac-type"/>
</dbReference>
<dbReference type="KEGG" id="mgx:CM1_01015"/>
<dbReference type="Proteomes" id="UP000005254">
    <property type="component" value="Chromosome"/>
</dbReference>
<dbReference type="EMBL" id="CP003772">
    <property type="protein sequence ID" value="AFQ03989.1"/>
    <property type="molecule type" value="Genomic_DNA"/>
</dbReference>
<evidence type="ECO:0000256" key="6">
    <source>
        <dbReference type="ARBA" id="ARBA00035160"/>
    </source>
</evidence>
<dbReference type="PANTHER" id="PTHR11759">
    <property type="entry name" value="40S RIBOSOMAL PROTEIN S14/30S RIBOSOMAL PROTEIN S11"/>
    <property type="match status" value="1"/>
</dbReference>
<organism evidence="9 10">
    <name type="scientific">Mycoplasmoides genitalium M6320</name>
    <dbReference type="NCBI Taxonomy" id="662945"/>
    <lineage>
        <taxon>Bacteria</taxon>
        <taxon>Bacillati</taxon>
        <taxon>Mycoplasmatota</taxon>
        <taxon>Mycoplasmoidales</taxon>
        <taxon>Mycoplasmoidaceae</taxon>
        <taxon>Mycoplasmoides</taxon>
    </lineage>
</organism>
<evidence type="ECO:0000256" key="7">
    <source>
        <dbReference type="HAMAP-Rule" id="MF_01310"/>
    </source>
</evidence>
<dbReference type="GeneID" id="99647007"/>
<dbReference type="AlphaFoldDB" id="A0ABC7ZIJ6"/>
<accession>A0ABC7ZIJ6</accession>
<dbReference type="HAMAP" id="MF_01310">
    <property type="entry name" value="Ribosomal_uS11"/>
    <property type="match status" value="1"/>
</dbReference>
<dbReference type="GO" id="GO:1990904">
    <property type="term" value="C:ribonucleoprotein complex"/>
    <property type="evidence" value="ECO:0007669"/>
    <property type="project" value="UniProtKB-KW"/>
</dbReference>
<evidence type="ECO:0000256" key="4">
    <source>
        <dbReference type="ARBA" id="ARBA00022980"/>
    </source>
</evidence>
<dbReference type="InterPro" id="IPR036967">
    <property type="entry name" value="Ribosomal_uS11_sf"/>
</dbReference>